<name>A0A7G7GER6_9BACT</name>
<dbReference type="PROSITE" id="PS50293">
    <property type="entry name" value="TPR_REGION"/>
    <property type="match status" value="3"/>
</dbReference>
<dbReference type="AlphaFoldDB" id="A0A7G7GER6"/>
<evidence type="ECO:0000313" key="7">
    <source>
        <dbReference type="Proteomes" id="UP000515237"/>
    </source>
</evidence>
<dbReference type="RefSeq" id="WP_185272139.1">
    <property type="nucleotide sequence ID" value="NZ_CP055156.1"/>
</dbReference>
<sequence length="1166" mass="131730">MKFFLAGFFLLCGITLQTVWAQKLPSQTEINTARQYYQQAEAFEQKGNYSASVPLFNQASVLFQKNKKWAEKIDCDNKLSRSLYLVGKYPEALEKANQTLKEIFTKQPIDSSKAISTYITLGHVHLIKAEYPQALNYQQKALLLRIATLGQLHPDVADSYNLIGNIYFGQGEYPKALEYHQKSLKVRRATLNETHLGIGNSYYYIGNVYFITGQYDKGLEYHLKGLQIRKAALGEIHLDVGNSLNSIGNNYHYKGEYDKALEYHQKALHIRRTLFGENHPSVAGSYNNIGNVYHLTGEFDKALEYHQKGLQIRLVVFGEQHLDVADSYHVFGNLYSEKGDYDKALEYYQKSLQIRSSILPEMHPGRASSHQTIGSIYLIKGESSKALEYYQKALQIRRVALGESHPHVATSYNDIGNVFELRKDYKTALEYHLKALQIKCSGLGEKHPKVADAYYNLGNVYLMQGDYETALDYHQMALLIRRSVFGENHPSIGESYTQHGILYLAKKDYAKAAAYHNQALHHFLKIFGTSHPSVADSYNQLGKVYAQQGQLRKALQLYQQAIIANVPAFQDTLVARNPILAGQTKPYLTSKTLLVSLRTKAKVLETSFNQSHDTTDLLVAYQTACLTDSLANKIQRNQESESDKVAFNASTVELYQQALPLCLKLYNLTRQQTYLDKAFYFAERGKSSVLLSSLLESKAKIFAGIPDSLLQQDQNLRSQLAQYTQHLAKELNKGTEADSAKLISYQNQLFNAHRQKEKLVNQFEEFYPRYYDLKYQAAVVSPQQLQEKLTDRTVVLEYALSPDALQVFMLGNHFFEVKSIPIDSLFERQLDAFRDAIVLKDADLYRQVAYKLYRILIPSSIPANTKSLIIIPDGKLNLFPFEALLTQAGKVKLNRSGAYLLHKYNVSYAYSGRLLYERLMQTKETTAKHLLALAPVFADSMLSHSAATSKIKLGSKQHYALHQEITRIGTQIAEEQPIMPLLASEGEVETIGQLFRAKGARAQVYLYQKATEDHLKSPDISQYNYLHLATHGFVNQTFPELSGLMLAQNNPGPEDGILYTGEIYNLHLNADLVTLSACETGLGKLAQGEGVIGLSRALLFAGAKNIVVSLWKVSDESTANLMKYFYQALLAGKDKATALQIAKRKLINHSSYRSPFYWAPFILIGK</sequence>
<organism evidence="6 7">
    <name type="scientific">Adhaeribacter swui</name>
    <dbReference type="NCBI Taxonomy" id="2086471"/>
    <lineage>
        <taxon>Bacteria</taxon>
        <taxon>Pseudomonadati</taxon>
        <taxon>Bacteroidota</taxon>
        <taxon>Cytophagia</taxon>
        <taxon>Cytophagales</taxon>
        <taxon>Hymenobacteraceae</taxon>
        <taxon>Adhaeribacter</taxon>
    </lineage>
</organism>
<keyword evidence="7" id="KW-1185">Reference proteome</keyword>
<gene>
    <name evidence="6" type="ORF">HUW51_24155</name>
</gene>
<feature type="repeat" description="TPR" evidence="3">
    <location>
        <begin position="409"/>
        <end position="442"/>
    </location>
</feature>
<feature type="repeat" description="TPR" evidence="3">
    <location>
        <begin position="535"/>
        <end position="568"/>
    </location>
</feature>
<evidence type="ECO:0000259" key="5">
    <source>
        <dbReference type="Pfam" id="PF12770"/>
    </source>
</evidence>
<accession>A0A7G7GER6</accession>
<dbReference type="EMBL" id="CP055156">
    <property type="protein sequence ID" value="QNF35650.1"/>
    <property type="molecule type" value="Genomic_DNA"/>
</dbReference>
<dbReference type="InterPro" id="IPR011990">
    <property type="entry name" value="TPR-like_helical_dom_sf"/>
</dbReference>
<dbReference type="SMART" id="SM00028">
    <property type="entry name" value="TPR"/>
    <property type="match status" value="12"/>
</dbReference>
<dbReference type="KEGG" id="aswu:HUW51_24155"/>
<evidence type="ECO:0000256" key="3">
    <source>
        <dbReference type="PROSITE-ProRule" id="PRU00339"/>
    </source>
</evidence>
<dbReference type="PROSITE" id="PS50005">
    <property type="entry name" value="TPR"/>
    <property type="match status" value="9"/>
</dbReference>
<feature type="domain" description="CHAT" evidence="5">
    <location>
        <begin position="848"/>
        <end position="1166"/>
    </location>
</feature>
<dbReference type="InterPro" id="IPR006597">
    <property type="entry name" value="Sel1-like"/>
</dbReference>
<feature type="repeat" description="TPR" evidence="3">
    <location>
        <begin position="199"/>
        <end position="232"/>
    </location>
</feature>
<dbReference type="Gene3D" id="1.25.40.10">
    <property type="entry name" value="Tetratricopeptide repeat domain"/>
    <property type="match status" value="4"/>
</dbReference>
<keyword evidence="4" id="KW-0732">Signal</keyword>
<dbReference type="PANTHER" id="PTHR45641">
    <property type="entry name" value="TETRATRICOPEPTIDE REPEAT PROTEIN (AFU_ORTHOLOGUE AFUA_6G03870)"/>
    <property type="match status" value="1"/>
</dbReference>
<protein>
    <submittedName>
        <fullName evidence="6">CHAT domain-containing protein</fullName>
    </submittedName>
</protein>
<evidence type="ECO:0000256" key="4">
    <source>
        <dbReference type="SAM" id="SignalP"/>
    </source>
</evidence>
<feature type="repeat" description="TPR" evidence="3">
    <location>
        <begin position="325"/>
        <end position="358"/>
    </location>
</feature>
<evidence type="ECO:0000313" key="6">
    <source>
        <dbReference type="EMBL" id="QNF35650.1"/>
    </source>
</evidence>
<dbReference type="Pfam" id="PF12770">
    <property type="entry name" value="CHAT"/>
    <property type="match status" value="1"/>
</dbReference>
<keyword evidence="2 3" id="KW-0802">TPR repeat</keyword>
<dbReference type="Pfam" id="PF13424">
    <property type="entry name" value="TPR_12"/>
    <property type="match status" value="6"/>
</dbReference>
<dbReference type="SUPFAM" id="SSF48452">
    <property type="entry name" value="TPR-like"/>
    <property type="match status" value="5"/>
</dbReference>
<feature type="repeat" description="TPR" evidence="3">
    <location>
        <begin position="283"/>
        <end position="316"/>
    </location>
</feature>
<dbReference type="Proteomes" id="UP000515237">
    <property type="component" value="Chromosome"/>
</dbReference>
<dbReference type="InterPro" id="IPR019734">
    <property type="entry name" value="TPR_rpt"/>
</dbReference>
<dbReference type="SMART" id="SM00671">
    <property type="entry name" value="SEL1"/>
    <property type="match status" value="7"/>
</dbReference>
<feature type="repeat" description="TPR" evidence="3">
    <location>
        <begin position="157"/>
        <end position="190"/>
    </location>
</feature>
<feature type="chain" id="PRO_5028806852" evidence="4">
    <location>
        <begin position="22"/>
        <end position="1166"/>
    </location>
</feature>
<evidence type="ECO:0000256" key="1">
    <source>
        <dbReference type="ARBA" id="ARBA00022737"/>
    </source>
</evidence>
<reference evidence="6 7" key="1">
    <citation type="journal article" date="2018" name="Int. J. Syst. Evol. Microbiol.">
        <title>Adhaeribacter swui sp. nov., isolated from wet mud.</title>
        <authorList>
            <person name="Kim D.U."/>
            <person name="Kim K.W."/>
            <person name="Kang M.S."/>
            <person name="Kim J.Y."/>
            <person name="Jang J.H."/>
            <person name="Kim M.K."/>
        </authorList>
    </citation>
    <scope>NUCLEOTIDE SEQUENCE [LARGE SCALE GENOMIC DNA]</scope>
    <source>
        <strain evidence="6 7">KCTC 52873</strain>
    </source>
</reference>
<feature type="repeat" description="TPR" evidence="3">
    <location>
        <begin position="367"/>
        <end position="400"/>
    </location>
</feature>
<keyword evidence="1" id="KW-0677">Repeat</keyword>
<proteinExistence type="predicted"/>
<dbReference type="PANTHER" id="PTHR45641:SF1">
    <property type="entry name" value="AAA+ ATPASE DOMAIN-CONTAINING PROTEIN"/>
    <property type="match status" value="1"/>
</dbReference>
<dbReference type="InterPro" id="IPR024983">
    <property type="entry name" value="CHAT_dom"/>
</dbReference>
<feature type="repeat" description="TPR" evidence="3">
    <location>
        <begin position="241"/>
        <end position="274"/>
    </location>
</feature>
<feature type="repeat" description="TPR" evidence="3">
    <location>
        <begin position="451"/>
        <end position="484"/>
    </location>
</feature>
<evidence type="ECO:0000256" key="2">
    <source>
        <dbReference type="ARBA" id="ARBA00022803"/>
    </source>
</evidence>
<feature type="signal peptide" evidence="4">
    <location>
        <begin position="1"/>
        <end position="21"/>
    </location>
</feature>